<feature type="region of interest" description="Disordered" evidence="1">
    <location>
        <begin position="11"/>
        <end position="65"/>
    </location>
</feature>
<name>A0A3M7FGE8_HORWE</name>
<dbReference type="AlphaFoldDB" id="A0A3M7FGE8"/>
<accession>A0A3M7FGE8</accession>
<evidence type="ECO:0000256" key="1">
    <source>
        <dbReference type="SAM" id="MobiDB-lite"/>
    </source>
</evidence>
<dbReference type="Proteomes" id="UP000269539">
    <property type="component" value="Unassembled WGS sequence"/>
</dbReference>
<dbReference type="EMBL" id="QWIO01000692">
    <property type="protein sequence ID" value="RMY87935.1"/>
    <property type="molecule type" value="Genomic_DNA"/>
</dbReference>
<feature type="compositionally biased region" description="Basic and acidic residues" evidence="1">
    <location>
        <begin position="124"/>
        <end position="175"/>
    </location>
</feature>
<evidence type="ECO:0000313" key="2">
    <source>
        <dbReference type="EMBL" id="RMY87935.1"/>
    </source>
</evidence>
<protein>
    <submittedName>
        <fullName evidence="2">Uncharacterized protein</fullName>
    </submittedName>
</protein>
<sequence length="285" mass="31809">MTLLAYHTPLPLSDPFSPHHHPTTDDSDSLDDQQEPHWTRSRYGHHTRSPILARRSKDPSHRRRQPVFCVSLPKIDFASRGIGAYRSLTEPALHLQNSIMATVDENTAVETAPPSPPELSYSKSSKDSDSSHRSDSGSESETTEKLSQLDEVHLQDDDSERNSVGDCNVKPESRPTLRRPPKRSTSGYEVRRHGIPPTTPGGRRENQYPGLHGALVNWTTKTGFSIPFTNREVTHIAINASVTTGAVSRPYQQVIMERSVFEHDWSRAEKAVMGTRQKIYQGAGG</sequence>
<organism evidence="2 3">
    <name type="scientific">Hortaea werneckii</name>
    <name type="common">Black yeast</name>
    <name type="synonym">Cladosporium werneckii</name>
    <dbReference type="NCBI Taxonomy" id="91943"/>
    <lineage>
        <taxon>Eukaryota</taxon>
        <taxon>Fungi</taxon>
        <taxon>Dikarya</taxon>
        <taxon>Ascomycota</taxon>
        <taxon>Pezizomycotina</taxon>
        <taxon>Dothideomycetes</taxon>
        <taxon>Dothideomycetidae</taxon>
        <taxon>Mycosphaerellales</taxon>
        <taxon>Teratosphaeriaceae</taxon>
        <taxon>Hortaea</taxon>
    </lineage>
</organism>
<proteinExistence type="predicted"/>
<dbReference type="VEuPathDB" id="FungiDB:BTJ68_12652"/>
<feature type="compositionally biased region" description="Basic residues" evidence="1">
    <location>
        <begin position="39"/>
        <end position="48"/>
    </location>
</feature>
<feature type="region of interest" description="Disordered" evidence="1">
    <location>
        <begin position="107"/>
        <end position="208"/>
    </location>
</feature>
<gene>
    <name evidence="2" type="ORF">D0864_06741</name>
</gene>
<evidence type="ECO:0000313" key="3">
    <source>
        <dbReference type="Proteomes" id="UP000269539"/>
    </source>
</evidence>
<reference evidence="2 3" key="1">
    <citation type="journal article" date="2018" name="BMC Genomics">
        <title>Genomic evidence for intraspecific hybridization in a clonal and extremely halotolerant yeast.</title>
        <authorList>
            <person name="Gostincar C."/>
            <person name="Stajich J.E."/>
            <person name="Zupancic J."/>
            <person name="Zalar P."/>
            <person name="Gunde-Cimerman N."/>
        </authorList>
    </citation>
    <scope>NUCLEOTIDE SEQUENCE [LARGE SCALE GENOMIC DNA]</scope>
    <source>
        <strain evidence="2 3">EXF-10513</strain>
    </source>
</reference>
<comment type="caution">
    <text evidence="2">The sequence shown here is derived from an EMBL/GenBank/DDBJ whole genome shotgun (WGS) entry which is preliminary data.</text>
</comment>